<protein>
    <recommendedName>
        <fullName evidence="8">LptF/LptG family permease</fullName>
    </recommendedName>
</protein>
<evidence type="ECO:0000256" key="5">
    <source>
        <dbReference type="ARBA" id="ARBA00023136"/>
    </source>
</evidence>
<dbReference type="AlphaFoldDB" id="A0A0F9EAQ8"/>
<evidence type="ECO:0000313" key="7">
    <source>
        <dbReference type="EMBL" id="KKL63256.1"/>
    </source>
</evidence>
<evidence type="ECO:0000256" key="1">
    <source>
        <dbReference type="ARBA" id="ARBA00004651"/>
    </source>
</evidence>
<dbReference type="PANTHER" id="PTHR33529">
    <property type="entry name" value="SLR0882 PROTEIN-RELATED"/>
    <property type="match status" value="1"/>
</dbReference>
<evidence type="ECO:0000256" key="2">
    <source>
        <dbReference type="ARBA" id="ARBA00022475"/>
    </source>
</evidence>
<dbReference type="GO" id="GO:0015920">
    <property type="term" value="P:lipopolysaccharide transport"/>
    <property type="evidence" value="ECO:0007669"/>
    <property type="project" value="TreeGrafter"/>
</dbReference>
<name>A0A0F9EAQ8_9ZZZZ</name>
<gene>
    <name evidence="7" type="ORF">LCGC14_2176900</name>
</gene>
<feature type="non-terminal residue" evidence="7">
    <location>
        <position position="155"/>
    </location>
</feature>
<organism evidence="7">
    <name type="scientific">marine sediment metagenome</name>
    <dbReference type="NCBI Taxonomy" id="412755"/>
    <lineage>
        <taxon>unclassified sequences</taxon>
        <taxon>metagenomes</taxon>
        <taxon>ecological metagenomes</taxon>
    </lineage>
</organism>
<feature type="transmembrane region" description="Helical" evidence="6">
    <location>
        <begin position="57"/>
        <end position="82"/>
    </location>
</feature>
<keyword evidence="5 6" id="KW-0472">Membrane</keyword>
<keyword evidence="2" id="KW-1003">Cell membrane</keyword>
<evidence type="ECO:0000256" key="3">
    <source>
        <dbReference type="ARBA" id="ARBA00022692"/>
    </source>
</evidence>
<keyword evidence="3 6" id="KW-0812">Transmembrane</keyword>
<dbReference type="InterPro" id="IPR005495">
    <property type="entry name" value="LptG/LptF_permease"/>
</dbReference>
<proteinExistence type="predicted"/>
<sequence>MILSKIWERKLFFNTLKLILFFLVAIFMIVIVIDFSIHGAKIFAHSKTSISLILKYYFNLFFIQLNLFLALTFLLAIIKVLSDMNIHHELTALRMAAISAKKLSRPFFIIAILISIISVINFQYFYPKSLSFKDSFKEKYLKKTNYAKKMQPSVI</sequence>
<evidence type="ECO:0000256" key="6">
    <source>
        <dbReference type="SAM" id="Phobius"/>
    </source>
</evidence>
<evidence type="ECO:0008006" key="8">
    <source>
        <dbReference type="Google" id="ProtNLM"/>
    </source>
</evidence>
<accession>A0A0F9EAQ8</accession>
<dbReference type="GO" id="GO:0043190">
    <property type="term" value="C:ATP-binding cassette (ABC) transporter complex"/>
    <property type="evidence" value="ECO:0007669"/>
    <property type="project" value="TreeGrafter"/>
</dbReference>
<reference evidence="7" key="1">
    <citation type="journal article" date="2015" name="Nature">
        <title>Complex archaea that bridge the gap between prokaryotes and eukaryotes.</title>
        <authorList>
            <person name="Spang A."/>
            <person name="Saw J.H."/>
            <person name="Jorgensen S.L."/>
            <person name="Zaremba-Niedzwiedzka K."/>
            <person name="Martijn J."/>
            <person name="Lind A.E."/>
            <person name="van Eijk R."/>
            <person name="Schleper C."/>
            <person name="Guy L."/>
            <person name="Ettema T.J."/>
        </authorList>
    </citation>
    <scope>NUCLEOTIDE SEQUENCE</scope>
</reference>
<comment type="subcellular location">
    <subcellularLocation>
        <location evidence="1">Cell membrane</location>
        <topology evidence="1">Multi-pass membrane protein</topology>
    </subcellularLocation>
</comment>
<keyword evidence="4 6" id="KW-1133">Transmembrane helix</keyword>
<comment type="caution">
    <text evidence="7">The sequence shown here is derived from an EMBL/GenBank/DDBJ whole genome shotgun (WGS) entry which is preliminary data.</text>
</comment>
<feature type="transmembrane region" description="Helical" evidence="6">
    <location>
        <begin position="103"/>
        <end position="126"/>
    </location>
</feature>
<evidence type="ECO:0000256" key="4">
    <source>
        <dbReference type="ARBA" id="ARBA00022989"/>
    </source>
</evidence>
<feature type="transmembrane region" description="Helical" evidence="6">
    <location>
        <begin position="12"/>
        <end position="37"/>
    </location>
</feature>
<dbReference type="Pfam" id="PF03739">
    <property type="entry name" value="LptF_LptG"/>
    <property type="match status" value="1"/>
</dbReference>
<dbReference type="PANTHER" id="PTHR33529:SF6">
    <property type="entry name" value="YJGP_YJGQ FAMILY PERMEASE"/>
    <property type="match status" value="1"/>
</dbReference>
<dbReference type="EMBL" id="LAZR01028232">
    <property type="protein sequence ID" value="KKL63256.1"/>
    <property type="molecule type" value="Genomic_DNA"/>
</dbReference>